<evidence type="ECO:0000313" key="2">
    <source>
        <dbReference type="Proteomes" id="UP000297741"/>
    </source>
</evidence>
<gene>
    <name evidence="1" type="ORF">EEB11_14855</name>
</gene>
<dbReference type="InterPro" id="IPR048532">
    <property type="entry name" value="ea8_5-like_sf"/>
</dbReference>
<name>A0ABY2KN92_9RHOB</name>
<sequence length="91" mass="9761">MSINDYVDDLEGAARFAAAKAGAIEICAAHSDVTIRVGDADAERHAYALATTILKRDGTAWMREDLMPAIADLLDMAADGECPQCAYIRSE</sequence>
<dbReference type="Gene3D" id="1.10.10.1920">
    <property type="match status" value="1"/>
</dbReference>
<proteinExistence type="predicted"/>
<dbReference type="RefSeq" id="WP_135432614.1">
    <property type="nucleotide sequence ID" value="NZ_RPEM01000010.1"/>
</dbReference>
<dbReference type="EMBL" id="RPEM01000010">
    <property type="protein sequence ID" value="TGD42243.1"/>
    <property type="molecule type" value="Genomic_DNA"/>
</dbReference>
<reference evidence="1 2" key="1">
    <citation type="submission" date="2018-11" db="EMBL/GenBank/DDBJ databases">
        <title>Tabrizicola sp. isolated from sediment of alpine lake.</title>
        <authorList>
            <person name="Liu Z."/>
        </authorList>
    </citation>
    <scope>NUCLEOTIDE SEQUENCE [LARGE SCALE GENOMIC DNA]</scope>
    <source>
        <strain evidence="1 2">DRYC-M-16</strain>
    </source>
</reference>
<protein>
    <submittedName>
        <fullName evidence="1">Uncharacterized protein</fullName>
    </submittedName>
</protein>
<accession>A0ABY2KN92</accession>
<keyword evidence="2" id="KW-1185">Reference proteome</keyword>
<comment type="caution">
    <text evidence="1">The sequence shown here is derived from an EMBL/GenBank/DDBJ whole genome shotgun (WGS) entry which is preliminary data.</text>
</comment>
<organism evidence="1 2">
    <name type="scientific">Pseudotabrizicola sediminis</name>
    <dbReference type="NCBI Taxonomy" id="2486418"/>
    <lineage>
        <taxon>Bacteria</taxon>
        <taxon>Pseudomonadati</taxon>
        <taxon>Pseudomonadota</taxon>
        <taxon>Alphaproteobacteria</taxon>
        <taxon>Rhodobacterales</taxon>
        <taxon>Paracoccaceae</taxon>
        <taxon>Pseudotabrizicola</taxon>
    </lineage>
</organism>
<dbReference type="Proteomes" id="UP000297741">
    <property type="component" value="Unassembled WGS sequence"/>
</dbReference>
<evidence type="ECO:0000313" key="1">
    <source>
        <dbReference type="EMBL" id="TGD42243.1"/>
    </source>
</evidence>